<evidence type="ECO:0000259" key="5">
    <source>
        <dbReference type="PROSITE" id="PS50839"/>
    </source>
</evidence>
<dbReference type="SMART" id="SM01079">
    <property type="entry name" value="CHASE"/>
    <property type="match status" value="1"/>
</dbReference>
<dbReference type="InterPro" id="IPR042240">
    <property type="entry name" value="CHASE_sf"/>
</dbReference>
<evidence type="ECO:0000256" key="3">
    <source>
        <dbReference type="ARBA" id="ARBA00022989"/>
    </source>
</evidence>
<comment type="caution">
    <text evidence="6">The sequence shown here is derived from an EMBL/GenBank/DDBJ whole genome shotgun (WGS) entry which is preliminary data.</text>
</comment>
<evidence type="ECO:0000256" key="2">
    <source>
        <dbReference type="ARBA" id="ARBA00022692"/>
    </source>
</evidence>
<keyword evidence="2" id="KW-0812">Transmembrane</keyword>
<sequence>MTIKNIKKIGFLACWLPLLVGVFSTLVVAWIVDYKNNYEVNLYTNNLANKTESLIEQRFQHFQYGLRGARGAIVTAGVDEITRKQFEQYSGTRDVEDEFPGALGFGFIRRVSVEQESDFLTHARSDGAPDFTIRALTEHDNDRFIIQYIYPAENNRQAIGLDIGSEANRRAAALSAAREDKPYLTAPITLVQADKKPRKGALVLLPIYSANTTLNTAEERETAVVGWSYAPLVIDDVLAHLESLTDQASVTLTNLTEAEPFYRSSDSEINGSIENATARNIFVL</sequence>
<dbReference type="Pfam" id="PF03924">
    <property type="entry name" value="CHASE"/>
    <property type="match status" value="1"/>
</dbReference>
<dbReference type="Proteomes" id="UP001431192">
    <property type="component" value="Unassembled WGS sequence"/>
</dbReference>
<comment type="subcellular location">
    <subcellularLocation>
        <location evidence="1">Membrane</location>
    </subcellularLocation>
</comment>
<evidence type="ECO:0000256" key="4">
    <source>
        <dbReference type="ARBA" id="ARBA00023136"/>
    </source>
</evidence>
<dbReference type="Gene3D" id="3.30.450.350">
    <property type="entry name" value="CHASE domain"/>
    <property type="match status" value="1"/>
</dbReference>
<dbReference type="InterPro" id="IPR006189">
    <property type="entry name" value="CHASE_dom"/>
</dbReference>
<proteinExistence type="predicted"/>
<keyword evidence="3" id="KW-1133">Transmembrane helix</keyword>
<dbReference type="PROSITE" id="PS50839">
    <property type="entry name" value="CHASE"/>
    <property type="match status" value="1"/>
</dbReference>
<accession>A0ABT2P1S1</accession>
<reference evidence="6" key="1">
    <citation type="submission" date="2022-09" db="EMBL/GenBank/DDBJ databases">
        <title>Shewanella sp. KJ10-1 sp.nov, isolated from marine algae.</title>
        <authorList>
            <person name="Butt M."/>
            <person name="Lee J.K."/>
            <person name="Kim J.M."/>
            <person name="Choi D.G."/>
        </authorList>
    </citation>
    <scope>NUCLEOTIDE SEQUENCE</scope>
    <source>
        <strain evidence="6">KJ10-1</strain>
    </source>
</reference>
<name>A0ABT2P1S1_9GAMM</name>
<protein>
    <submittedName>
        <fullName evidence="6">CHASE domain-containing protein</fullName>
    </submittedName>
</protein>
<evidence type="ECO:0000313" key="6">
    <source>
        <dbReference type="EMBL" id="MCT8986583.1"/>
    </source>
</evidence>
<keyword evidence="4" id="KW-0472">Membrane</keyword>
<gene>
    <name evidence="6" type="ORF">N4T56_08920</name>
</gene>
<keyword evidence="7" id="KW-1185">Reference proteome</keyword>
<dbReference type="RefSeq" id="WP_261732973.1">
    <property type="nucleotide sequence ID" value="NZ_JAODOQ010000001.1"/>
</dbReference>
<evidence type="ECO:0000256" key="1">
    <source>
        <dbReference type="ARBA" id="ARBA00004370"/>
    </source>
</evidence>
<organism evidence="6 7">
    <name type="scientific">Shewanella phaeophyticola</name>
    <dbReference type="NCBI Taxonomy" id="2978345"/>
    <lineage>
        <taxon>Bacteria</taxon>
        <taxon>Pseudomonadati</taxon>
        <taxon>Pseudomonadota</taxon>
        <taxon>Gammaproteobacteria</taxon>
        <taxon>Alteromonadales</taxon>
        <taxon>Shewanellaceae</taxon>
        <taxon>Shewanella</taxon>
    </lineage>
</organism>
<dbReference type="EMBL" id="JAODOQ010000001">
    <property type="protein sequence ID" value="MCT8986583.1"/>
    <property type="molecule type" value="Genomic_DNA"/>
</dbReference>
<feature type="domain" description="CHASE" evidence="5">
    <location>
        <begin position="77"/>
        <end position="246"/>
    </location>
</feature>
<evidence type="ECO:0000313" key="7">
    <source>
        <dbReference type="Proteomes" id="UP001431192"/>
    </source>
</evidence>